<dbReference type="AlphaFoldDB" id="A0AA39GVP8"/>
<keyword evidence="5" id="KW-0732">Signal</keyword>
<dbReference type="InterPro" id="IPR000859">
    <property type="entry name" value="CUB_dom"/>
</dbReference>
<keyword evidence="1" id="KW-0677">Repeat</keyword>
<evidence type="ECO:0000259" key="6">
    <source>
        <dbReference type="PROSITE" id="PS01180"/>
    </source>
</evidence>
<name>A0AA39GVP8_9BILA</name>
<evidence type="ECO:0000256" key="5">
    <source>
        <dbReference type="SAM" id="SignalP"/>
    </source>
</evidence>
<dbReference type="PROSITE" id="PS01180">
    <property type="entry name" value="CUB"/>
    <property type="match status" value="3"/>
</dbReference>
<keyword evidence="2" id="KW-1015">Disulfide bond</keyword>
<feature type="domain" description="CUB" evidence="6">
    <location>
        <begin position="278"/>
        <end position="392"/>
    </location>
</feature>
<dbReference type="Pfam" id="PF00431">
    <property type="entry name" value="CUB"/>
    <property type="match status" value="3"/>
</dbReference>
<protein>
    <recommendedName>
        <fullName evidence="6">CUB domain-containing protein</fullName>
    </recommendedName>
</protein>
<dbReference type="InterPro" id="IPR035914">
    <property type="entry name" value="Sperma_CUB_dom_sf"/>
</dbReference>
<evidence type="ECO:0000256" key="2">
    <source>
        <dbReference type="ARBA" id="ARBA00023157"/>
    </source>
</evidence>
<dbReference type="Gene3D" id="2.60.120.290">
    <property type="entry name" value="Spermadhesin, CUB domain"/>
    <property type="match status" value="3"/>
</dbReference>
<dbReference type="Proteomes" id="UP001175271">
    <property type="component" value="Unassembled WGS sequence"/>
</dbReference>
<evidence type="ECO:0000256" key="3">
    <source>
        <dbReference type="PROSITE-ProRule" id="PRU00059"/>
    </source>
</evidence>
<feature type="transmembrane region" description="Helical" evidence="4">
    <location>
        <begin position="675"/>
        <end position="694"/>
    </location>
</feature>
<feature type="chain" id="PRO_5041445662" description="CUB domain-containing protein" evidence="5">
    <location>
        <begin position="25"/>
        <end position="729"/>
    </location>
</feature>
<evidence type="ECO:0000313" key="8">
    <source>
        <dbReference type="Proteomes" id="UP001175271"/>
    </source>
</evidence>
<keyword evidence="4" id="KW-1133">Transmembrane helix</keyword>
<accession>A0AA39GVP8</accession>
<dbReference type="SUPFAM" id="SSF49854">
    <property type="entry name" value="Spermadhesin, CUB domain"/>
    <property type="match status" value="3"/>
</dbReference>
<dbReference type="EMBL" id="JAUCMV010000005">
    <property type="protein sequence ID" value="KAK0394433.1"/>
    <property type="molecule type" value="Genomic_DNA"/>
</dbReference>
<keyword evidence="8" id="KW-1185">Reference proteome</keyword>
<sequence length="729" mass="83034">MRWKPVCLLHLLFVLSLTVETTFASRCACSRSESFSADLRRGEFKSPGFPRSYCDGLRCIYEIEPKPDSAVSVNVEHFATEEVHDYVEISQLVIVNGSRKAIRQEILSGTELVRTAFVSSVGGGFRFMFVSDSSESSFAGFKISFVRFRTGLNKHHTPCPTPYVEAKDESATLPLPVSRYYSCVIRINSTQSIQLNVDSVATNTNLKIFETENFDFRRKNFPVLKDIHGFAHQQDQPFEVVSRSNSISILITFTDIAVPLPYYSIRYKKVQSPCSCPTGPFVIDKCAGKTNITLSSPGYPVEYCDNLNCEATISQNPKCASQHFKIKIVNFSMEATADYIAIKEPQEVIRLSSVAKNIRYFAVCTKDSKFSIRTITDHSITDRGYQLNIEQMETNGCPCADEQPHALPASIGQKTIREEMFEGECRFVDRFWRFDPPRTSSAAHRFILVVEYKIYGPEEFVEVSYGQNVQRNSDVYRLTMNDINDGEDFGRKSFEFSSTRVSQRESKEPIYVWYHRETASDDEPDHDMDRMLRYRYEWVEECKCGDVAREAVPGEWRELTSPDYGTQDYCNDISCTWLLYTAKGYHIVVNLTDVETEFGQDFLGLFDGNDTTGNHIELISGIATYDYLFTSTRHEMAIMFETDVSIRARGFKMLYTAEANPTESPPVESGSGGRVLALFFMLIFVGCCLGVAYATKRYFEKRRMYDNGPYIEYTANVRPGESQISLFRA</sequence>
<keyword evidence="4" id="KW-0472">Membrane</keyword>
<keyword evidence="4" id="KW-0812">Transmembrane</keyword>
<feature type="signal peptide" evidence="5">
    <location>
        <begin position="1"/>
        <end position="24"/>
    </location>
</feature>
<evidence type="ECO:0000313" key="7">
    <source>
        <dbReference type="EMBL" id="KAK0394433.1"/>
    </source>
</evidence>
<evidence type="ECO:0000256" key="4">
    <source>
        <dbReference type="SAM" id="Phobius"/>
    </source>
</evidence>
<dbReference type="PANTHER" id="PTHR24251">
    <property type="entry name" value="OVOCHYMASE-RELATED"/>
    <property type="match status" value="1"/>
</dbReference>
<reference evidence="7" key="1">
    <citation type="submission" date="2023-06" db="EMBL/GenBank/DDBJ databases">
        <title>Genomic analysis of the entomopathogenic nematode Steinernema hermaphroditum.</title>
        <authorList>
            <person name="Schwarz E.M."/>
            <person name="Heppert J.K."/>
            <person name="Baniya A."/>
            <person name="Schwartz H.T."/>
            <person name="Tan C.-H."/>
            <person name="Antoshechkin I."/>
            <person name="Sternberg P.W."/>
            <person name="Goodrich-Blair H."/>
            <person name="Dillman A.R."/>
        </authorList>
    </citation>
    <scope>NUCLEOTIDE SEQUENCE</scope>
    <source>
        <strain evidence="7">PS9179</strain>
        <tissue evidence="7">Whole animal</tissue>
    </source>
</reference>
<comment type="caution">
    <text evidence="3">Lacks conserved residue(s) required for the propagation of feature annotation.</text>
</comment>
<dbReference type="CDD" id="cd00041">
    <property type="entry name" value="CUB"/>
    <property type="match status" value="2"/>
</dbReference>
<evidence type="ECO:0000256" key="1">
    <source>
        <dbReference type="ARBA" id="ARBA00022737"/>
    </source>
</evidence>
<proteinExistence type="predicted"/>
<organism evidence="7 8">
    <name type="scientific">Steinernema hermaphroditum</name>
    <dbReference type="NCBI Taxonomy" id="289476"/>
    <lineage>
        <taxon>Eukaryota</taxon>
        <taxon>Metazoa</taxon>
        <taxon>Ecdysozoa</taxon>
        <taxon>Nematoda</taxon>
        <taxon>Chromadorea</taxon>
        <taxon>Rhabditida</taxon>
        <taxon>Tylenchina</taxon>
        <taxon>Panagrolaimomorpha</taxon>
        <taxon>Strongyloidoidea</taxon>
        <taxon>Steinernematidae</taxon>
        <taxon>Steinernema</taxon>
    </lineage>
</organism>
<dbReference type="SMART" id="SM00042">
    <property type="entry name" value="CUB"/>
    <property type="match status" value="3"/>
</dbReference>
<feature type="domain" description="CUB" evidence="6">
    <location>
        <begin position="544"/>
        <end position="658"/>
    </location>
</feature>
<comment type="caution">
    <text evidence="7">The sequence shown here is derived from an EMBL/GenBank/DDBJ whole genome shotgun (WGS) entry which is preliminary data.</text>
</comment>
<gene>
    <name evidence="7" type="ORF">QR680_000733</name>
</gene>
<feature type="domain" description="CUB" evidence="6">
    <location>
        <begin position="29"/>
        <end position="148"/>
    </location>
</feature>